<evidence type="ECO:0000256" key="8">
    <source>
        <dbReference type="ARBA" id="ARBA00022741"/>
    </source>
</evidence>
<evidence type="ECO:0000256" key="13">
    <source>
        <dbReference type="PIRNR" id="PIRNR015693"/>
    </source>
</evidence>
<evidence type="ECO:0000256" key="6">
    <source>
        <dbReference type="ARBA" id="ARBA00022664"/>
    </source>
</evidence>
<dbReference type="GO" id="GO:0006397">
    <property type="term" value="P:mRNA processing"/>
    <property type="evidence" value="ECO:0007669"/>
    <property type="project" value="UniProtKB-UniRule"/>
</dbReference>
<evidence type="ECO:0000313" key="20">
    <source>
        <dbReference type="Proteomes" id="UP000217428"/>
    </source>
</evidence>
<evidence type="ECO:0000256" key="5">
    <source>
        <dbReference type="ARBA" id="ARBA00017061"/>
    </source>
</evidence>
<sequence length="472" mass="54535">MATTNIIAITLENYLARQPTVNEYHMLKSQIKTIQRILKFNKDVFISLVKKNKKKFFSDIKTTPSDIKNSILQYFTKQHNVTSIGKLYTIIELQNLLVTTYTNILGVLTIKQPDIVLSQVVMDTTAMKKLAANALNSMNVANITEKVMGRHNVSLLVDDVNKLIEEYLRRHNKTCICYGSYSLYLLNSEIKYGDIDILQTNSRTFLINLAFLIKFITGNNVILIKVPYLKNYMVLKDKDENHIIDSFNIRQDTMNMVPKILIDNIYIVDPVFQCMAMLKMLSQYDRLEDLAKNPDKQTIRLATLLEYIRCKYGIVFNGNSNNMPMKAILDKTNRIITVDTSKYNFSYIKAYIYLDEISLTSDILDLNANDSIDFENVTNSIFLIHNNILYTYFSNTILLSDEKEIHEISLRALSAHILMYQILIRGEYINALSDILNSLMFRPSKPIYLVIPRDKKIGRHGIIDIEKDTIIH</sequence>
<keyword evidence="10 13" id="KW-0804">Transcription</keyword>
<name>A0A220T698_9POXV</name>
<evidence type="ECO:0000256" key="10">
    <source>
        <dbReference type="ARBA" id="ARBA00023163"/>
    </source>
</evidence>
<keyword evidence="8 13" id="KW-0547">Nucleotide-binding</keyword>
<dbReference type="InterPro" id="IPR038419">
    <property type="entry name" value="PolyA_pol_nucTrfase_sf_Poxvir"/>
</dbReference>
<dbReference type="InterPro" id="IPR038337">
    <property type="entry name" value="Poxvirus_polyA_pol_cat_N_sf"/>
</dbReference>
<dbReference type="GO" id="GO:1990817">
    <property type="term" value="F:poly(A) RNA polymerase activity"/>
    <property type="evidence" value="ECO:0007669"/>
    <property type="project" value="UniProtKB-UniRule"/>
</dbReference>
<dbReference type="Gene3D" id="1.20.1270.320">
    <property type="entry name" value="Poxvirus poly(A) polymerase, N domain"/>
    <property type="match status" value="1"/>
</dbReference>
<dbReference type="CDD" id="cd20919">
    <property type="entry name" value="polyA_pol_Pox"/>
    <property type="match status" value="1"/>
</dbReference>
<comment type="function">
    <text evidence="1 13 15">Polymerase that creates the 3'-poly(A) tail of mRNA's.</text>
</comment>
<dbReference type="InterPro" id="IPR024231">
    <property type="entry name" value="PolyA_pol_nucTrfase_Poxvir"/>
</dbReference>
<dbReference type="InterPro" id="IPR037265">
    <property type="entry name" value="PolyA_pol_cat_sf"/>
</dbReference>
<dbReference type="Pfam" id="PF12630">
    <property type="entry name" value="Pox_polyA_pol_N"/>
    <property type="match status" value="1"/>
</dbReference>
<protein>
    <recommendedName>
        <fullName evidence="5 13">Poly(A) polymerase catalytic subunit</fullName>
        <ecNumber evidence="4 13">2.7.7.19</ecNumber>
    </recommendedName>
    <alternativeName>
        <fullName evidence="11 13">Poly(A) polymerase large subunit</fullName>
    </alternativeName>
</protein>
<dbReference type="EC" id="2.7.7.19" evidence="4 13"/>
<dbReference type="PIRSF" id="PIRSF015693">
    <property type="entry name" value="VAC-48L_nuct"/>
    <property type="match status" value="1"/>
</dbReference>
<dbReference type="Pfam" id="PF03296">
    <property type="entry name" value="Pox_polyA_pol"/>
    <property type="match status" value="1"/>
</dbReference>
<dbReference type="InterPro" id="IPR004976">
    <property type="entry name" value="PolyA_pol_cat_Poxvir"/>
</dbReference>
<feature type="domain" description="Poly(A) polymerase nucleotidyltransferase" evidence="16">
    <location>
        <begin position="125"/>
        <end position="271"/>
    </location>
</feature>
<comment type="catalytic activity">
    <reaction evidence="12 13 15">
        <text>RNA(n) + ATP = RNA(n)-3'-adenine ribonucleotide + diphosphate</text>
        <dbReference type="Rhea" id="RHEA:11332"/>
        <dbReference type="Rhea" id="RHEA-COMP:14527"/>
        <dbReference type="Rhea" id="RHEA-COMP:17347"/>
        <dbReference type="ChEBI" id="CHEBI:30616"/>
        <dbReference type="ChEBI" id="CHEBI:33019"/>
        <dbReference type="ChEBI" id="CHEBI:140395"/>
        <dbReference type="ChEBI" id="CHEBI:173115"/>
        <dbReference type="EC" id="2.7.7.19"/>
    </reaction>
</comment>
<comment type="similarity">
    <text evidence="2 13 15">Belongs to the poxviridae poly(A) polymerase catalytic subunit family.</text>
</comment>
<evidence type="ECO:0000313" key="19">
    <source>
        <dbReference type="EMBL" id="ASK51236.1"/>
    </source>
</evidence>
<dbReference type="InterPro" id="IPR024397">
    <property type="entry name" value="Poxvirus_polyA_pol_cat_C"/>
</dbReference>
<dbReference type="EMBL" id="KY747497">
    <property type="protein sequence ID" value="ASK51236.1"/>
    <property type="molecule type" value="Genomic_DNA"/>
</dbReference>
<organism evidence="19 20">
    <name type="scientific">Eptesipox virus</name>
    <dbReference type="NCBI Taxonomy" id="1329402"/>
    <lineage>
        <taxon>Viruses</taxon>
        <taxon>Varidnaviria</taxon>
        <taxon>Bamfordvirae</taxon>
        <taxon>Nucleocytoviricota</taxon>
        <taxon>Pokkesviricetes</taxon>
        <taxon>Chitovirales</taxon>
        <taxon>Poxviridae</taxon>
        <taxon>Chordopoxvirinae</taxon>
        <taxon>Vespertilionpoxvirus</taxon>
        <taxon>Vespertilionpoxvirus eptesipox</taxon>
    </lineage>
</organism>
<accession>A0A220T698</accession>
<dbReference type="OrthoDB" id="3428at10239"/>
<evidence type="ECO:0000256" key="1">
    <source>
        <dbReference type="ARBA" id="ARBA00003054"/>
    </source>
</evidence>
<dbReference type="GO" id="GO:0005524">
    <property type="term" value="F:ATP binding"/>
    <property type="evidence" value="ECO:0007669"/>
    <property type="project" value="UniProtKB-UniRule"/>
</dbReference>
<evidence type="ECO:0000259" key="17">
    <source>
        <dbReference type="Pfam" id="PF12629"/>
    </source>
</evidence>
<evidence type="ECO:0000256" key="9">
    <source>
        <dbReference type="ARBA" id="ARBA00022840"/>
    </source>
</evidence>
<keyword evidence="9 13" id="KW-0067">ATP-binding</keyword>
<keyword evidence="6 13" id="KW-0507">mRNA processing</keyword>
<evidence type="ECO:0000256" key="3">
    <source>
        <dbReference type="ARBA" id="ARBA00011405"/>
    </source>
</evidence>
<dbReference type="Gene3D" id="3.30.460.60">
    <property type="entry name" value="Poxvirus poly(A) polymerase, nucleotidyltransferase domain"/>
    <property type="match status" value="1"/>
</dbReference>
<evidence type="ECO:0000256" key="15">
    <source>
        <dbReference type="RuleBase" id="RU004458"/>
    </source>
</evidence>
<gene>
    <name evidence="19" type="ORF">EPTV-WA-035</name>
</gene>
<keyword evidence="7 13" id="KW-0808">Transferase</keyword>
<dbReference type="InterPro" id="IPR024398">
    <property type="entry name" value="Poxvirus_polyA_pol_cat_N"/>
</dbReference>
<dbReference type="SUPFAM" id="SSF160957">
    <property type="entry name" value="Poly(A) polymerase catalytic subunit-like"/>
    <property type="match status" value="1"/>
</dbReference>
<evidence type="ECO:0000256" key="12">
    <source>
        <dbReference type="ARBA" id="ARBA00048830"/>
    </source>
</evidence>
<reference evidence="19 20" key="1">
    <citation type="journal article" date="2017" name="Virus Genes">
        <title>Characterization of Eptesipoxvirus, a novel poxvirus from a microchiropteran bat.</title>
        <authorList>
            <person name="Tu S.L."/>
            <person name="Nakazawa Y."/>
            <person name="Gao J."/>
            <person name="Wilkins K."/>
            <person name="Gallardo-Romero N."/>
            <person name="Li Y."/>
            <person name="Emerson G.L."/>
            <person name="Carroll D.S."/>
            <person name="Upton C."/>
        </authorList>
    </citation>
    <scope>NUCLEOTIDE SEQUENCE [LARGE SCALE GENOMIC DNA]</scope>
    <source>
        <strain evidence="19 20">Washington</strain>
    </source>
</reference>
<feature type="domain" description="Poxvirus poly(A) polymerase catalytic subunit N-terminal" evidence="18">
    <location>
        <begin position="7"/>
        <end position="110"/>
    </location>
</feature>
<evidence type="ECO:0000256" key="14">
    <source>
        <dbReference type="PIRSR" id="PIRSR015693-50"/>
    </source>
</evidence>
<evidence type="ECO:0000256" key="4">
    <source>
        <dbReference type="ARBA" id="ARBA00012388"/>
    </source>
</evidence>
<feature type="domain" description="Poxvirus poly(A) polymerase catalytic subunit C-terminal" evidence="17">
    <location>
        <begin position="275"/>
        <end position="472"/>
    </location>
</feature>
<keyword evidence="20" id="KW-1185">Reference proteome</keyword>
<evidence type="ECO:0000256" key="11">
    <source>
        <dbReference type="ARBA" id="ARBA00029948"/>
    </source>
</evidence>
<feature type="active site" evidence="14">
    <location>
        <position position="194"/>
    </location>
</feature>
<evidence type="ECO:0000259" key="18">
    <source>
        <dbReference type="Pfam" id="PF12630"/>
    </source>
</evidence>
<dbReference type="Pfam" id="PF12629">
    <property type="entry name" value="Pox_polyA_pol_C"/>
    <property type="match status" value="1"/>
</dbReference>
<evidence type="ECO:0000259" key="16">
    <source>
        <dbReference type="Pfam" id="PF03296"/>
    </source>
</evidence>
<dbReference type="Proteomes" id="UP000217428">
    <property type="component" value="Segment"/>
</dbReference>
<proteinExistence type="inferred from homology"/>
<evidence type="ECO:0000256" key="7">
    <source>
        <dbReference type="ARBA" id="ARBA00022679"/>
    </source>
</evidence>
<evidence type="ECO:0000256" key="2">
    <source>
        <dbReference type="ARBA" id="ARBA00006268"/>
    </source>
</evidence>
<feature type="active site" evidence="14">
    <location>
        <position position="196"/>
    </location>
</feature>
<comment type="subunit">
    <text evidence="3 13 15">Heterodimer of a large (catalytic) subunit and a small (regulatory) subunit.</text>
</comment>